<evidence type="ECO:0000313" key="3">
    <source>
        <dbReference type="Proteomes" id="UP000009192"/>
    </source>
</evidence>
<dbReference type="HOGENOM" id="CLU_146248_0_0_1"/>
<gene>
    <name evidence="2" type="primary">Dmoj\GI21323</name>
    <name evidence="2" type="ORF">Dmoj_GI21323</name>
</gene>
<feature type="region of interest" description="Disordered" evidence="1">
    <location>
        <begin position="129"/>
        <end position="157"/>
    </location>
</feature>
<feature type="compositionally biased region" description="Polar residues" evidence="1">
    <location>
        <begin position="1"/>
        <end position="12"/>
    </location>
</feature>
<accession>B4KMI8</accession>
<dbReference type="KEGG" id="dmo:Dmoj_GI21323"/>
<proteinExistence type="predicted"/>
<dbReference type="Proteomes" id="UP000009192">
    <property type="component" value="Unassembled WGS sequence"/>
</dbReference>
<dbReference type="AlphaFoldDB" id="B4KMI8"/>
<feature type="compositionally biased region" description="Basic and acidic residues" evidence="1">
    <location>
        <begin position="140"/>
        <end position="157"/>
    </location>
</feature>
<dbReference type="PhylomeDB" id="B4KMI8"/>
<feature type="region of interest" description="Disordered" evidence="1">
    <location>
        <begin position="1"/>
        <end position="77"/>
    </location>
</feature>
<dbReference type="EMBL" id="CH933808">
    <property type="protein sequence ID" value="EDW10835.2"/>
    <property type="molecule type" value="Genomic_DNA"/>
</dbReference>
<organism evidence="2 3">
    <name type="scientific">Drosophila mojavensis</name>
    <name type="common">Fruit fly</name>
    <dbReference type="NCBI Taxonomy" id="7230"/>
    <lineage>
        <taxon>Eukaryota</taxon>
        <taxon>Metazoa</taxon>
        <taxon>Ecdysozoa</taxon>
        <taxon>Arthropoda</taxon>
        <taxon>Hexapoda</taxon>
        <taxon>Insecta</taxon>
        <taxon>Pterygota</taxon>
        <taxon>Neoptera</taxon>
        <taxon>Endopterygota</taxon>
        <taxon>Diptera</taxon>
        <taxon>Brachycera</taxon>
        <taxon>Muscomorpha</taxon>
        <taxon>Ephydroidea</taxon>
        <taxon>Drosophilidae</taxon>
        <taxon>Drosophila</taxon>
    </lineage>
</organism>
<protein>
    <submittedName>
        <fullName evidence="2">Uncharacterized protein</fullName>
    </submittedName>
</protein>
<dbReference type="InParanoid" id="B4KMI8"/>
<dbReference type="OrthoDB" id="6344011at2759"/>
<feature type="compositionally biased region" description="Pro residues" evidence="1">
    <location>
        <begin position="22"/>
        <end position="34"/>
    </location>
</feature>
<keyword evidence="3" id="KW-1185">Reference proteome</keyword>
<evidence type="ECO:0000313" key="2">
    <source>
        <dbReference type="EMBL" id="EDW10835.2"/>
    </source>
</evidence>
<evidence type="ECO:0000256" key="1">
    <source>
        <dbReference type="SAM" id="MobiDB-lite"/>
    </source>
</evidence>
<name>B4KMI8_DROMO</name>
<sequence>MGCSNSKSTTAVDETRTKATPAPAPAPSLPPAAPPRETTSSNTMDALPKQDYPPSEAFTIPLDDAASDTVPLNDTLRQPPKRLQQLMQQAAEAEPLTLDELEDKQQRAETRRQELMHQKLEAIQKNTQMLMQRGQTTDEEQPRNEHQQPEQRDDLRS</sequence>
<reference evidence="2 3" key="1">
    <citation type="journal article" date="2007" name="Nature">
        <title>Evolution of genes and genomes on the Drosophila phylogeny.</title>
        <authorList>
            <consortium name="Drosophila 12 Genomes Consortium"/>
            <person name="Clark A.G."/>
            <person name="Eisen M.B."/>
            <person name="Smith D.R."/>
            <person name="Bergman C.M."/>
            <person name="Oliver B."/>
            <person name="Markow T.A."/>
            <person name="Kaufman T.C."/>
            <person name="Kellis M."/>
            <person name="Gelbart W."/>
            <person name="Iyer V.N."/>
            <person name="Pollard D.A."/>
            <person name="Sackton T.B."/>
            <person name="Larracuente A.M."/>
            <person name="Singh N.D."/>
            <person name="Abad J.P."/>
            <person name="Abt D.N."/>
            <person name="Adryan B."/>
            <person name="Aguade M."/>
            <person name="Akashi H."/>
            <person name="Anderson W.W."/>
            <person name="Aquadro C.F."/>
            <person name="Ardell D.H."/>
            <person name="Arguello R."/>
            <person name="Artieri C.G."/>
            <person name="Barbash D.A."/>
            <person name="Barker D."/>
            <person name="Barsanti P."/>
            <person name="Batterham P."/>
            <person name="Batzoglou S."/>
            <person name="Begun D."/>
            <person name="Bhutkar A."/>
            <person name="Blanco E."/>
            <person name="Bosak S.A."/>
            <person name="Bradley R.K."/>
            <person name="Brand A.D."/>
            <person name="Brent M.R."/>
            <person name="Brooks A.N."/>
            <person name="Brown R.H."/>
            <person name="Butlin R.K."/>
            <person name="Caggese C."/>
            <person name="Calvi B.R."/>
            <person name="Bernardo de Carvalho A."/>
            <person name="Caspi A."/>
            <person name="Castrezana S."/>
            <person name="Celniker S.E."/>
            <person name="Chang J.L."/>
            <person name="Chapple C."/>
            <person name="Chatterji S."/>
            <person name="Chinwalla A."/>
            <person name="Civetta A."/>
            <person name="Clifton S.W."/>
            <person name="Comeron J.M."/>
            <person name="Costello J.C."/>
            <person name="Coyne J.A."/>
            <person name="Daub J."/>
            <person name="David R.G."/>
            <person name="Delcher A.L."/>
            <person name="Delehaunty K."/>
            <person name="Do C.B."/>
            <person name="Ebling H."/>
            <person name="Edwards K."/>
            <person name="Eickbush T."/>
            <person name="Evans J.D."/>
            <person name="Filipski A."/>
            <person name="Findeiss S."/>
            <person name="Freyhult E."/>
            <person name="Fulton L."/>
            <person name="Fulton R."/>
            <person name="Garcia A.C."/>
            <person name="Gardiner A."/>
            <person name="Garfield D.A."/>
            <person name="Garvin B.E."/>
            <person name="Gibson G."/>
            <person name="Gilbert D."/>
            <person name="Gnerre S."/>
            <person name="Godfrey J."/>
            <person name="Good R."/>
            <person name="Gotea V."/>
            <person name="Gravely B."/>
            <person name="Greenberg A.J."/>
            <person name="Griffiths-Jones S."/>
            <person name="Gross S."/>
            <person name="Guigo R."/>
            <person name="Gustafson E.A."/>
            <person name="Haerty W."/>
            <person name="Hahn M.W."/>
            <person name="Halligan D.L."/>
            <person name="Halpern A.L."/>
            <person name="Halter G.M."/>
            <person name="Han M.V."/>
            <person name="Heger A."/>
            <person name="Hillier L."/>
            <person name="Hinrichs A.S."/>
            <person name="Holmes I."/>
            <person name="Hoskins R.A."/>
            <person name="Hubisz M.J."/>
            <person name="Hultmark D."/>
            <person name="Huntley M.A."/>
            <person name="Jaffe D.B."/>
            <person name="Jagadeeshan S."/>
            <person name="Jeck W.R."/>
            <person name="Johnson J."/>
            <person name="Jones C.D."/>
            <person name="Jordan W.C."/>
            <person name="Karpen G.H."/>
            <person name="Kataoka E."/>
            <person name="Keightley P.D."/>
            <person name="Kheradpour P."/>
            <person name="Kirkness E.F."/>
            <person name="Koerich L.B."/>
            <person name="Kristiansen K."/>
            <person name="Kudrna D."/>
            <person name="Kulathinal R.J."/>
            <person name="Kumar S."/>
            <person name="Kwok R."/>
            <person name="Lander E."/>
            <person name="Langley C.H."/>
            <person name="Lapoint R."/>
            <person name="Lazzaro B.P."/>
            <person name="Lee S.J."/>
            <person name="Levesque L."/>
            <person name="Li R."/>
            <person name="Lin C.F."/>
            <person name="Lin M.F."/>
            <person name="Lindblad-Toh K."/>
            <person name="Llopart A."/>
            <person name="Long M."/>
            <person name="Low L."/>
            <person name="Lozovsky E."/>
            <person name="Lu J."/>
            <person name="Luo M."/>
            <person name="Machado C.A."/>
            <person name="Makalowski W."/>
            <person name="Marzo M."/>
            <person name="Matsuda M."/>
            <person name="Matzkin L."/>
            <person name="McAllister B."/>
            <person name="McBride C.S."/>
            <person name="McKernan B."/>
            <person name="McKernan K."/>
            <person name="Mendez-Lago M."/>
            <person name="Minx P."/>
            <person name="Mollenhauer M.U."/>
            <person name="Montooth K."/>
            <person name="Mount S.M."/>
            <person name="Mu X."/>
            <person name="Myers E."/>
            <person name="Negre B."/>
            <person name="Newfeld S."/>
            <person name="Nielsen R."/>
            <person name="Noor M.A."/>
            <person name="O'Grady P."/>
            <person name="Pachter L."/>
            <person name="Papaceit M."/>
            <person name="Parisi M.J."/>
            <person name="Parisi M."/>
            <person name="Parts L."/>
            <person name="Pedersen J.S."/>
            <person name="Pesole G."/>
            <person name="Phillippy A.M."/>
            <person name="Ponting C.P."/>
            <person name="Pop M."/>
            <person name="Porcelli D."/>
            <person name="Powell J.R."/>
            <person name="Prohaska S."/>
            <person name="Pruitt K."/>
            <person name="Puig M."/>
            <person name="Quesneville H."/>
            <person name="Ram K.R."/>
            <person name="Rand D."/>
            <person name="Rasmussen M.D."/>
            <person name="Reed L.K."/>
            <person name="Reenan R."/>
            <person name="Reily A."/>
            <person name="Remington K.A."/>
            <person name="Rieger T.T."/>
            <person name="Ritchie M.G."/>
            <person name="Robin C."/>
            <person name="Rogers Y.H."/>
            <person name="Rohde C."/>
            <person name="Rozas J."/>
            <person name="Rubenfield M.J."/>
            <person name="Ruiz A."/>
            <person name="Russo S."/>
            <person name="Salzberg S.L."/>
            <person name="Sanchez-Gracia A."/>
            <person name="Saranga D.J."/>
            <person name="Sato H."/>
            <person name="Schaeffer S.W."/>
            <person name="Schatz M.C."/>
            <person name="Schlenke T."/>
            <person name="Schwartz R."/>
            <person name="Segarra C."/>
            <person name="Singh R.S."/>
            <person name="Sirot L."/>
            <person name="Sirota M."/>
            <person name="Sisneros N.B."/>
            <person name="Smith C.D."/>
            <person name="Smith T.F."/>
            <person name="Spieth J."/>
            <person name="Stage D.E."/>
            <person name="Stark A."/>
            <person name="Stephan W."/>
            <person name="Strausberg R.L."/>
            <person name="Strempel S."/>
            <person name="Sturgill D."/>
            <person name="Sutton G."/>
            <person name="Sutton G.G."/>
            <person name="Tao W."/>
            <person name="Teichmann S."/>
            <person name="Tobari Y.N."/>
            <person name="Tomimura Y."/>
            <person name="Tsolas J.M."/>
            <person name="Valente V.L."/>
            <person name="Venter E."/>
            <person name="Venter J.C."/>
            <person name="Vicario S."/>
            <person name="Vieira F.G."/>
            <person name="Vilella A.J."/>
            <person name="Villasante A."/>
            <person name="Walenz B."/>
            <person name="Wang J."/>
            <person name="Wasserman M."/>
            <person name="Watts T."/>
            <person name="Wilson D."/>
            <person name="Wilson R.K."/>
            <person name="Wing R.A."/>
            <person name="Wolfner M.F."/>
            <person name="Wong A."/>
            <person name="Wong G.K."/>
            <person name="Wu C.I."/>
            <person name="Wu G."/>
            <person name="Yamamoto D."/>
            <person name="Yang H.P."/>
            <person name="Yang S.P."/>
            <person name="Yorke J.A."/>
            <person name="Yoshida K."/>
            <person name="Zdobnov E."/>
            <person name="Zhang P."/>
            <person name="Zhang Y."/>
            <person name="Zimin A.V."/>
            <person name="Baldwin J."/>
            <person name="Abdouelleil A."/>
            <person name="Abdulkadir J."/>
            <person name="Abebe A."/>
            <person name="Abera B."/>
            <person name="Abreu J."/>
            <person name="Acer S.C."/>
            <person name="Aftuck L."/>
            <person name="Alexander A."/>
            <person name="An P."/>
            <person name="Anderson E."/>
            <person name="Anderson S."/>
            <person name="Arachi H."/>
            <person name="Azer M."/>
            <person name="Bachantsang P."/>
            <person name="Barry A."/>
            <person name="Bayul T."/>
            <person name="Berlin A."/>
            <person name="Bessette D."/>
            <person name="Bloom T."/>
            <person name="Blye J."/>
            <person name="Boguslavskiy L."/>
            <person name="Bonnet C."/>
            <person name="Boukhgalter B."/>
            <person name="Bourzgui I."/>
            <person name="Brown A."/>
            <person name="Cahill P."/>
            <person name="Channer S."/>
            <person name="Cheshatsang Y."/>
            <person name="Chuda L."/>
            <person name="Citroen M."/>
            <person name="Collymore A."/>
            <person name="Cooke P."/>
            <person name="Costello M."/>
            <person name="D'Aco K."/>
            <person name="Daza R."/>
            <person name="De Haan G."/>
            <person name="DeGray S."/>
            <person name="DeMaso C."/>
            <person name="Dhargay N."/>
            <person name="Dooley K."/>
            <person name="Dooley E."/>
            <person name="Doricent M."/>
            <person name="Dorje P."/>
            <person name="Dorjee K."/>
            <person name="Dupes A."/>
            <person name="Elong R."/>
            <person name="Falk J."/>
            <person name="Farina A."/>
            <person name="Faro S."/>
            <person name="Ferguson D."/>
            <person name="Fisher S."/>
            <person name="Foley C.D."/>
            <person name="Franke A."/>
            <person name="Friedrich D."/>
            <person name="Gadbois L."/>
            <person name="Gearin G."/>
            <person name="Gearin C.R."/>
            <person name="Giannoukos G."/>
            <person name="Goode T."/>
            <person name="Graham J."/>
            <person name="Grandbois E."/>
            <person name="Grewal S."/>
            <person name="Gyaltsen K."/>
            <person name="Hafez N."/>
            <person name="Hagos B."/>
            <person name="Hall J."/>
            <person name="Henson C."/>
            <person name="Hollinger A."/>
            <person name="Honan T."/>
            <person name="Huard M.D."/>
            <person name="Hughes L."/>
            <person name="Hurhula B."/>
            <person name="Husby M.E."/>
            <person name="Kamat A."/>
            <person name="Kanga B."/>
            <person name="Kashin S."/>
            <person name="Khazanovich D."/>
            <person name="Kisner P."/>
            <person name="Lance K."/>
            <person name="Lara M."/>
            <person name="Lee W."/>
            <person name="Lennon N."/>
            <person name="Letendre F."/>
            <person name="LeVine R."/>
            <person name="Lipovsky A."/>
            <person name="Liu X."/>
            <person name="Liu J."/>
            <person name="Liu S."/>
            <person name="Lokyitsang T."/>
            <person name="Lokyitsang Y."/>
            <person name="Lubonja R."/>
            <person name="Lui A."/>
            <person name="MacDonald P."/>
            <person name="Magnisalis V."/>
            <person name="Maru K."/>
            <person name="Matthews C."/>
            <person name="McCusker W."/>
            <person name="McDonough S."/>
            <person name="Mehta T."/>
            <person name="Meldrim J."/>
            <person name="Meneus L."/>
            <person name="Mihai O."/>
            <person name="Mihalev A."/>
            <person name="Mihova T."/>
            <person name="Mittelman R."/>
            <person name="Mlenga V."/>
            <person name="Montmayeur A."/>
            <person name="Mulrain L."/>
            <person name="Navidi A."/>
            <person name="Naylor J."/>
            <person name="Negash T."/>
            <person name="Nguyen T."/>
            <person name="Nguyen N."/>
            <person name="Nicol R."/>
            <person name="Norbu C."/>
            <person name="Norbu N."/>
            <person name="Novod N."/>
            <person name="O'Neill B."/>
            <person name="Osman S."/>
            <person name="Markiewicz E."/>
            <person name="Oyono O.L."/>
            <person name="Patti C."/>
            <person name="Phunkhang P."/>
            <person name="Pierre F."/>
            <person name="Priest M."/>
            <person name="Raghuraman S."/>
            <person name="Rege F."/>
            <person name="Reyes R."/>
            <person name="Rise C."/>
            <person name="Rogov P."/>
            <person name="Ross K."/>
            <person name="Ryan E."/>
            <person name="Settipalli S."/>
            <person name="Shea T."/>
            <person name="Sherpa N."/>
            <person name="Shi L."/>
            <person name="Shih D."/>
            <person name="Sparrow T."/>
            <person name="Spaulding J."/>
            <person name="Stalker J."/>
            <person name="Stange-Thomann N."/>
            <person name="Stavropoulos S."/>
            <person name="Stone C."/>
            <person name="Strader C."/>
            <person name="Tesfaye S."/>
            <person name="Thomson T."/>
            <person name="Thoulutsang Y."/>
            <person name="Thoulutsang D."/>
            <person name="Topham K."/>
            <person name="Topping I."/>
            <person name="Tsamla T."/>
            <person name="Vassiliev H."/>
            <person name="Vo A."/>
            <person name="Wangchuk T."/>
            <person name="Wangdi T."/>
            <person name="Weiand M."/>
            <person name="Wilkinson J."/>
            <person name="Wilson A."/>
            <person name="Yadav S."/>
            <person name="Young G."/>
            <person name="Yu Q."/>
            <person name="Zembek L."/>
            <person name="Zhong D."/>
            <person name="Zimmer A."/>
            <person name="Zwirko Z."/>
            <person name="Jaffe D.B."/>
            <person name="Alvarez P."/>
            <person name="Brockman W."/>
            <person name="Butler J."/>
            <person name="Chin C."/>
            <person name="Gnerre S."/>
            <person name="Grabherr M."/>
            <person name="Kleber M."/>
            <person name="Mauceli E."/>
            <person name="MacCallum I."/>
        </authorList>
    </citation>
    <scope>NUCLEOTIDE SEQUENCE [LARGE SCALE GENOMIC DNA]</scope>
    <source>
        <strain evidence="3">Tucson 15081-1352.22</strain>
    </source>
</reference>